<sequence length="413" mass="44255">MQWSDYTNGERIKILRGKDVTQAALAEMTGLSVVTIQKAEQDKQLSLNTLMKIANALGVDTSVMVGQQAPRRAMAQSDRTMMRTLSQTVHDTAAGLLPDSIAMDEAAAVRHGIDRCWNLYWKGHYTEAGALVVPILPQAAAYLREQPVGGQSCAWGLMADAYRLAAYVANLMGARDLAYSAIGHAQTAADRSGDELQPALVASGRAWVYLRDARLGDALSLAEKAAVDIEPRFSRATMEQLTVYGSHINFAAVVASRRGDKDLVKSYLSQSNATGARMGGEHRARGTLFGPMTADTQAVGIAVALGQTGKALDLIRGIPEDRLSALTEAARNRYAMDKAMAQADARLWDASLDTLEKALVEAPVWARHQALPGVIVQKVGRASTARVRRVSALIGVRPGVDSGFAPATSRTAL</sequence>
<proteinExistence type="predicted"/>
<accession>A0ABP6JFW8</accession>
<evidence type="ECO:0000313" key="3">
    <source>
        <dbReference type="Proteomes" id="UP001501102"/>
    </source>
</evidence>
<dbReference type="RefSeq" id="WP_344963369.1">
    <property type="nucleotide sequence ID" value="NZ_BAAAXZ010000103.1"/>
</dbReference>
<dbReference type="PROSITE" id="PS50943">
    <property type="entry name" value="HTH_CROC1"/>
    <property type="match status" value="1"/>
</dbReference>
<name>A0ABP6JFW8_STRTU</name>
<evidence type="ECO:0000313" key="2">
    <source>
        <dbReference type="EMBL" id="GAA2929931.1"/>
    </source>
</evidence>
<evidence type="ECO:0000259" key="1">
    <source>
        <dbReference type="PROSITE" id="PS50943"/>
    </source>
</evidence>
<protein>
    <recommendedName>
        <fullName evidence="1">HTH cro/C1-type domain-containing protein</fullName>
    </recommendedName>
</protein>
<feature type="domain" description="HTH cro/C1-type" evidence="1">
    <location>
        <begin position="18"/>
        <end position="64"/>
    </location>
</feature>
<dbReference type="EMBL" id="BAAAXZ010000103">
    <property type="protein sequence ID" value="GAA2929931.1"/>
    <property type="molecule type" value="Genomic_DNA"/>
</dbReference>
<dbReference type="Gene3D" id="1.10.260.40">
    <property type="entry name" value="lambda repressor-like DNA-binding domains"/>
    <property type="match status" value="1"/>
</dbReference>
<dbReference type="CDD" id="cd00093">
    <property type="entry name" value="HTH_XRE"/>
    <property type="match status" value="1"/>
</dbReference>
<dbReference type="SMART" id="SM00530">
    <property type="entry name" value="HTH_XRE"/>
    <property type="match status" value="1"/>
</dbReference>
<dbReference type="SUPFAM" id="SSF47413">
    <property type="entry name" value="lambda repressor-like DNA-binding domains"/>
    <property type="match status" value="1"/>
</dbReference>
<comment type="caution">
    <text evidence="2">The sequence shown here is derived from an EMBL/GenBank/DDBJ whole genome shotgun (WGS) entry which is preliminary data.</text>
</comment>
<keyword evidence="3" id="KW-1185">Reference proteome</keyword>
<dbReference type="Proteomes" id="UP001501102">
    <property type="component" value="Unassembled WGS sequence"/>
</dbReference>
<dbReference type="InterPro" id="IPR001387">
    <property type="entry name" value="Cro/C1-type_HTH"/>
</dbReference>
<organism evidence="2 3">
    <name type="scientific">Streptomyces thioluteus</name>
    <dbReference type="NCBI Taxonomy" id="66431"/>
    <lineage>
        <taxon>Bacteria</taxon>
        <taxon>Bacillati</taxon>
        <taxon>Actinomycetota</taxon>
        <taxon>Actinomycetes</taxon>
        <taxon>Kitasatosporales</taxon>
        <taxon>Streptomycetaceae</taxon>
        <taxon>Streptomyces</taxon>
    </lineage>
</organism>
<gene>
    <name evidence="2" type="ORF">GCM10020221_27200</name>
</gene>
<reference evidence="3" key="1">
    <citation type="journal article" date="2019" name="Int. J. Syst. Evol. Microbiol.">
        <title>The Global Catalogue of Microorganisms (GCM) 10K type strain sequencing project: providing services to taxonomists for standard genome sequencing and annotation.</title>
        <authorList>
            <consortium name="The Broad Institute Genomics Platform"/>
            <consortium name="The Broad Institute Genome Sequencing Center for Infectious Disease"/>
            <person name="Wu L."/>
            <person name="Ma J."/>
        </authorList>
    </citation>
    <scope>NUCLEOTIDE SEQUENCE [LARGE SCALE GENOMIC DNA]</scope>
    <source>
        <strain evidence="3">JCM 4087</strain>
    </source>
</reference>
<dbReference type="Pfam" id="PF01381">
    <property type="entry name" value="HTH_3"/>
    <property type="match status" value="1"/>
</dbReference>
<dbReference type="InterPro" id="IPR010982">
    <property type="entry name" value="Lambda_DNA-bd_dom_sf"/>
</dbReference>